<accession>A0A844AP62</accession>
<evidence type="ECO:0000313" key="2">
    <source>
        <dbReference type="Proteomes" id="UP000436694"/>
    </source>
</evidence>
<reference evidence="1 2" key="1">
    <citation type="submission" date="2019-10" db="EMBL/GenBank/DDBJ databases">
        <title>Epibacterium sp. nov., isolated from seawater.</title>
        <authorList>
            <person name="Zhang X."/>
            <person name="Li N."/>
        </authorList>
    </citation>
    <scope>NUCLEOTIDE SEQUENCE [LARGE SCALE GENOMIC DNA]</scope>
    <source>
        <strain evidence="1 2">SM1969</strain>
    </source>
</reference>
<protein>
    <submittedName>
        <fullName evidence="1">Uncharacterized protein</fullName>
    </submittedName>
</protein>
<dbReference type="Proteomes" id="UP000436694">
    <property type="component" value="Unassembled WGS sequence"/>
</dbReference>
<dbReference type="RefSeq" id="WP_153546563.1">
    <property type="nucleotide sequence ID" value="NZ_WIXK01000003.1"/>
</dbReference>
<keyword evidence="2" id="KW-1185">Reference proteome</keyword>
<name>A0A844AP62_9RHOB</name>
<sequence length="82" mass="9265">MLTSVYSHVFLTAAGFDTKALPPIDDHPRPAPKRRRKSLFVWEKKVPMLRETREQCEAPTPDSRLDEARTGKVCLGKSASQI</sequence>
<dbReference type="AlphaFoldDB" id="A0A844AP62"/>
<proteinExistence type="predicted"/>
<gene>
    <name evidence="1" type="ORF">GG681_07190</name>
</gene>
<organism evidence="1 2">
    <name type="scientific">Tritonibacter aquimaris</name>
    <dbReference type="NCBI Taxonomy" id="2663379"/>
    <lineage>
        <taxon>Bacteria</taxon>
        <taxon>Pseudomonadati</taxon>
        <taxon>Pseudomonadota</taxon>
        <taxon>Alphaproteobacteria</taxon>
        <taxon>Rhodobacterales</taxon>
        <taxon>Paracoccaceae</taxon>
        <taxon>Tritonibacter</taxon>
    </lineage>
</organism>
<comment type="caution">
    <text evidence="1">The sequence shown here is derived from an EMBL/GenBank/DDBJ whole genome shotgun (WGS) entry which is preliminary data.</text>
</comment>
<evidence type="ECO:0000313" key="1">
    <source>
        <dbReference type="EMBL" id="MQY42423.1"/>
    </source>
</evidence>
<dbReference type="EMBL" id="WIXK01000003">
    <property type="protein sequence ID" value="MQY42423.1"/>
    <property type="molecule type" value="Genomic_DNA"/>
</dbReference>